<reference evidence="2 3" key="1">
    <citation type="journal article" date="2016" name="Nat. Commun.">
        <title>Thousands of microbial genomes shed light on interconnected biogeochemical processes in an aquifer system.</title>
        <authorList>
            <person name="Anantharaman K."/>
            <person name="Brown C.T."/>
            <person name="Hug L.A."/>
            <person name="Sharon I."/>
            <person name="Castelle C.J."/>
            <person name="Probst A.J."/>
            <person name="Thomas B.C."/>
            <person name="Singh A."/>
            <person name="Wilkins M.J."/>
            <person name="Karaoz U."/>
            <person name="Brodie E.L."/>
            <person name="Williams K.H."/>
            <person name="Hubbard S.S."/>
            <person name="Banfield J.F."/>
        </authorList>
    </citation>
    <scope>NUCLEOTIDE SEQUENCE [LARGE SCALE GENOMIC DNA]</scope>
</reference>
<name>A0A1F5YCJ8_9BACT</name>
<feature type="domain" description="RES" evidence="1">
    <location>
        <begin position="16"/>
        <end position="141"/>
    </location>
</feature>
<dbReference type="InterPro" id="IPR014914">
    <property type="entry name" value="RES_dom"/>
</dbReference>
<dbReference type="SMART" id="SM00953">
    <property type="entry name" value="RES"/>
    <property type="match status" value="1"/>
</dbReference>
<evidence type="ECO:0000313" key="3">
    <source>
        <dbReference type="Proteomes" id="UP000179034"/>
    </source>
</evidence>
<evidence type="ECO:0000259" key="1">
    <source>
        <dbReference type="SMART" id="SM00953"/>
    </source>
</evidence>
<dbReference type="Pfam" id="PF08808">
    <property type="entry name" value="RES"/>
    <property type="match status" value="1"/>
</dbReference>
<evidence type="ECO:0000313" key="2">
    <source>
        <dbReference type="EMBL" id="OGF97915.1"/>
    </source>
</evidence>
<protein>
    <recommendedName>
        <fullName evidence="1">RES domain-containing protein</fullName>
    </recommendedName>
</protein>
<sequence length="159" mass="18237">MPRAWRIIKNRYAAHAFDGEGSRLYGSRWTSPGIRVVHASESLSLAVLEVLVHLQTSAPLVSYSVYTVDFPEDLVEELDKKILPENWRDYPAPTVLRAHGDAWVRRKSSVLIRVPSVVIIHEFNFLINPSHKDFNRLEISRPKPLDFDPRFFGHLGHKG</sequence>
<gene>
    <name evidence="2" type="ORF">A2Z06_03920</name>
</gene>
<accession>A0A1F5YCJ8</accession>
<organism evidence="2 3">
    <name type="scientific">Candidatus Glassbacteria bacterium RBG_16_58_8</name>
    <dbReference type="NCBI Taxonomy" id="1817866"/>
    <lineage>
        <taxon>Bacteria</taxon>
        <taxon>Candidatus Glassiibacteriota</taxon>
    </lineage>
</organism>
<dbReference type="EMBL" id="MFIW01000037">
    <property type="protein sequence ID" value="OGF97915.1"/>
    <property type="molecule type" value="Genomic_DNA"/>
</dbReference>
<dbReference type="Proteomes" id="UP000179034">
    <property type="component" value="Unassembled WGS sequence"/>
</dbReference>
<proteinExistence type="predicted"/>
<dbReference type="AlphaFoldDB" id="A0A1F5YCJ8"/>
<comment type="caution">
    <text evidence="2">The sequence shown here is derived from an EMBL/GenBank/DDBJ whole genome shotgun (WGS) entry which is preliminary data.</text>
</comment>